<name>A0A9P6VK87_9HELO</name>
<dbReference type="SUPFAM" id="SSF51182">
    <property type="entry name" value="RmlC-like cupins"/>
    <property type="match status" value="1"/>
</dbReference>
<dbReference type="InterPro" id="IPR047121">
    <property type="entry name" value="YjiB-like"/>
</dbReference>
<comment type="caution">
    <text evidence="1">The sequence shown here is derived from an EMBL/GenBank/DDBJ whole genome shotgun (WGS) entry which is preliminary data.</text>
</comment>
<sequence>MARLDIKSLSSLQVSRHLIPRHDLIPNTSIQKKALLIYHSCIPASASASNIESHLYGFGGEGNPSRVEALVIKGDVIVVPAGVGHRLLDDFNSGFEMIGSYPRGENWDMCYGKAGEEQKVEGIHNLGWFDKDPLYGDKGPVLED</sequence>
<dbReference type="Proteomes" id="UP000785200">
    <property type="component" value="Unassembled WGS sequence"/>
</dbReference>
<reference evidence="1" key="1">
    <citation type="submission" date="2019-07" db="EMBL/GenBank/DDBJ databases">
        <title>Hyphodiscus hymeniophilus genome sequencing and assembly.</title>
        <authorList>
            <person name="Kramer G."/>
            <person name="Nodwell J."/>
        </authorList>
    </citation>
    <scope>NUCLEOTIDE SEQUENCE</scope>
    <source>
        <strain evidence="1">ATCC 34498</strain>
    </source>
</reference>
<accession>A0A9P6VK87</accession>
<evidence type="ECO:0000313" key="2">
    <source>
        <dbReference type="Proteomes" id="UP000785200"/>
    </source>
</evidence>
<dbReference type="EMBL" id="VNKQ01000008">
    <property type="protein sequence ID" value="KAG0649520.1"/>
    <property type="molecule type" value="Genomic_DNA"/>
</dbReference>
<dbReference type="PANTHER" id="PTHR36448">
    <property type="entry name" value="BLR7373 PROTEIN"/>
    <property type="match status" value="1"/>
</dbReference>
<dbReference type="AlphaFoldDB" id="A0A9P6VK87"/>
<dbReference type="OrthoDB" id="2589563at2759"/>
<organism evidence="1 2">
    <name type="scientific">Hyphodiscus hymeniophilus</name>
    <dbReference type="NCBI Taxonomy" id="353542"/>
    <lineage>
        <taxon>Eukaryota</taxon>
        <taxon>Fungi</taxon>
        <taxon>Dikarya</taxon>
        <taxon>Ascomycota</taxon>
        <taxon>Pezizomycotina</taxon>
        <taxon>Leotiomycetes</taxon>
        <taxon>Helotiales</taxon>
        <taxon>Hyphodiscaceae</taxon>
        <taxon>Hyphodiscus</taxon>
    </lineage>
</organism>
<dbReference type="InterPro" id="IPR011051">
    <property type="entry name" value="RmlC_Cupin_sf"/>
</dbReference>
<dbReference type="PANTHER" id="PTHR36448:SF3">
    <property type="entry name" value="CUPIN TYPE-2 DOMAIN-CONTAINING PROTEIN"/>
    <property type="match status" value="1"/>
</dbReference>
<evidence type="ECO:0000313" key="1">
    <source>
        <dbReference type="EMBL" id="KAG0649520.1"/>
    </source>
</evidence>
<protein>
    <recommendedName>
        <fullName evidence="3">Cupin type-1 domain-containing protein</fullName>
    </recommendedName>
</protein>
<proteinExistence type="predicted"/>
<gene>
    <name evidence="1" type="ORF">D0Z07_4332</name>
</gene>
<keyword evidence="2" id="KW-1185">Reference proteome</keyword>
<evidence type="ECO:0008006" key="3">
    <source>
        <dbReference type="Google" id="ProtNLM"/>
    </source>
</evidence>